<dbReference type="InterPro" id="IPR011989">
    <property type="entry name" value="ARM-like"/>
</dbReference>
<name>A0A5J4UJW8_9EUKA</name>
<reference evidence="1 2" key="1">
    <citation type="submission" date="2019-03" db="EMBL/GenBank/DDBJ databases">
        <title>Single cell metagenomics reveals metabolic interactions within the superorganism composed of flagellate Streblomastix strix and complex community of Bacteroidetes bacteria on its surface.</title>
        <authorList>
            <person name="Treitli S.C."/>
            <person name="Kolisko M."/>
            <person name="Husnik F."/>
            <person name="Keeling P."/>
            <person name="Hampl V."/>
        </authorList>
    </citation>
    <scope>NUCLEOTIDE SEQUENCE [LARGE SCALE GENOMIC DNA]</scope>
    <source>
        <strain evidence="1">ST1C</strain>
    </source>
</reference>
<feature type="non-terminal residue" evidence="1">
    <location>
        <position position="1"/>
    </location>
</feature>
<proteinExistence type="predicted"/>
<protein>
    <submittedName>
        <fullName evidence="1">Uncharacterized protein</fullName>
    </submittedName>
</protein>
<dbReference type="EMBL" id="SNRW01015138">
    <property type="protein sequence ID" value="KAA6370707.1"/>
    <property type="molecule type" value="Genomic_DNA"/>
</dbReference>
<sequence length="184" mass="20870">AGIIEGFNNIFLSYKLKSINRTFTETFFDLTFPFNIEVNHLLFEMKSYPGLIRLLEHKNVDIANDTIISIYNILLSGSDSTTKARHPHFDAIQECGGVQKIYQLYFKNKGKFSRDRAALCIAVLFRAREIADAQMRHDIISHLKALTTDPDLWTKTEAKLGLKELISNTVNKGEIESGGFTIPD</sequence>
<dbReference type="SUPFAM" id="SSF48371">
    <property type="entry name" value="ARM repeat"/>
    <property type="match status" value="1"/>
</dbReference>
<evidence type="ECO:0000313" key="1">
    <source>
        <dbReference type="EMBL" id="KAA6370707.1"/>
    </source>
</evidence>
<dbReference type="InterPro" id="IPR016024">
    <property type="entry name" value="ARM-type_fold"/>
</dbReference>
<evidence type="ECO:0000313" key="2">
    <source>
        <dbReference type="Proteomes" id="UP000324800"/>
    </source>
</evidence>
<dbReference type="AlphaFoldDB" id="A0A5J4UJW8"/>
<comment type="caution">
    <text evidence="1">The sequence shown here is derived from an EMBL/GenBank/DDBJ whole genome shotgun (WGS) entry which is preliminary data.</text>
</comment>
<organism evidence="1 2">
    <name type="scientific">Streblomastix strix</name>
    <dbReference type="NCBI Taxonomy" id="222440"/>
    <lineage>
        <taxon>Eukaryota</taxon>
        <taxon>Metamonada</taxon>
        <taxon>Preaxostyla</taxon>
        <taxon>Oxymonadida</taxon>
        <taxon>Streblomastigidae</taxon>
        <taxon>Streblomastix</taxon>
    </lineage>
</organism>
<dbReference type="Proteomes" id="UP000324800">
    <property type="component" value="Unassembled WGS sequence"/>
</dbReference>
<accession>A0A5J4UJW8</accession>
<gene>
    <name evidence="1" type="ORF">EZS28_033766</name>
</gene>
<dbReference type="Gene3D" id="1.25.10.10">
    <property type="entry name" value="Leucine-rich Repeat Variant"/>
    <property type="match status" value="1"/>
</dbReference>